<evidence type="ECO:0000313" key="2">
    <source>
        <dbReference type="EMBL" id="KAG7338714.1"/>
    </source>
</evidence>
<dbReference type="EMBL" id="JAGRRH010000051">
    <property type="protein sequence ID" value="KAG7338714.1"/>
    <property type="molecule type" value="Genomic_DNA"/>
</dbReference>
<dbReference type="OrthoDB" id="49553at2759"/>
<reference evidence="2" key="2">
    <citation type="submission" date="2021-04" db="EMBL/GenBank/DDBJ databases">
        <authorList>
            <person name="Podell S."/>
        </authorList>
    </citation>
    <scope>NUCLEOTIDE SEQUENCE</scope>
    <source>
        <strain evidence="2">Hildebrandi</strain>
    </source>
</reference>
<proteinExistence type="predicted"/>
<keyword evidence="4" id="KW-1185">Reference proteome</keyword>
<feature type="compositionally biased region" description="Basic and acidic residues" evidence="1">
    <location>
        <begin position="165"/>
        <end position="176"/>
    </location>
</feature>
<feature type="region of interest" description="Disordered" evidence="1">
    <location>
        <begin position="146"/>
        <end position="185"/>
    </location>
</feature>
<organism evidence="2 4">
    <name type="scientific">Nitzschia inconspicua</name>
    <dbReference type="NCBI Taxonomy" id="303405"/>
    <lineage>
        <taxon>Eukaryota</taxon>
        <taxon>Sar</taxon>
        <taxon>Stramenopiles</taxon>
        <taxon>Ochrophyta</taxon>
        <taxon>Bacillariophyta</taxon>
        <taxon>Bacillariophyceae</taxon>
        <taxon>Bacillariophycidae</taxon>
        <taxon>Bacillariales</taxon>
        <taxon>Bacillariaceae</taxon>
        <taxon>Nitzschia</taxon>
    </lineage>
</organism>
<accession>A0A9K3PB83</accession>
<dbReference type="Proteomes" id="UP000693970">
    <property type="component" value="Unassembled WGS sequence"/>
</dbReference>
<dbReference type="EMBL" id="JAGRRH010000009">
    <property type="protein sequence ID" value="KAG7364114.1"/>
    <property type="molecule type" value="Genomic_DNA"/>
</dbReference>
<gene>
    <name evidence="2" type="ORF">IV203_006350</name>
    <name evidence="3" type="ORF">IV203_037316</name>
</gene>
<sequence length="1292" mass="149071">MQRDSLEEYIEEVKPLVSPSQYVLTKSSHGRKVSPWCRNQCVVPCLVISVLALLSCFYVDKEAVVDLGNRSRSFIRKSGDSTLLNSTAEELHASEINNSSGNVTADLNASNGKRHYDEAKKSTKLNLTISDDRNFFQENEDRFHNSTTEKEYVSKTDGQSSVPTKKVDDHFTDQKMDGQSGDPSNEPLEVETYKDHLVLHLGPQKTGSTTLQTAWYMPQGLSQDLKKDNYRYAFINPRAGYFNCDISENGGYVDCEPSKQLKTLISLAKSSSQNLLLSDENLDSRFIHPLNMAIDRKHWHVTVIVVYRRIHEWLVSWYNQINKTTNKDIHGNVLFDDYGQPYRMNHKWWPDQGGTEIPSFSDWYKKFTMYFDRSDLISKHRSVELVNDYSPVFDEIVVHNMHQDGDLVTNFMCDSLPSAPHCCERLKKGALKIPRENASIDLDHDIIAVEARNRGLLQKSLSRPEVQDAVSQFIHRTGKKVPRKCDHEMIEEIRGWLIGSEQEMFRDQWTEKKSSDLEDIFDVYVEKGKLCDVDLNRTFEDEAWLQFFGSLDNRPSLTLHVGPQKTGSTTLQQAWASPKELGDFLQQDHFSYAKITPEKGMFECQVESGKAYSSCQTTQELHGMLTKAREKGQHVLLSDENLDETYARSLRAAIKDSEFNTKVVVVYRRIHEWLFSWYNQINKSTNLDANGNYLVDENGHIYREEHKYFPEEGGRTIPSFGDWYRKFTGKWNSSDLALNHPSIHFVNVYKPLFRRVEIFNMHQNGDFVTNFMCQMIPEAKQSCIALKTGTDVAVENVSVKLDYDIIAVAAYEAGIVRKDITRTILRAAVSFFVEKTGKPIPRTCDEGILQEIKNWLLDSERIVFEDNWDSENESNLENIFDEYRNTGLLCDIDVDRVIGDEEWIRFFKALDQLDLEPLHGYNKKGFSDNGSTDKKPFLTLHIGPQETGSSALQFAWDTLGSELDQDEYSYRHISPEEHDFICDVGRWGGFTNCKASDQLLSLIEETHRAGRNLLLSDENLDERFAQPLRDAIDDSMWNVTVAVTYRRIHEWLVSWYSEINKTTNVDTKGNVLIDDDGNPYRQEHRYWPDQGGVHIPSFSAWYLEYTHDWGPSELVGKHRSVEFYHLYAPLFDNVIFYDMHKEGDFVTNFICDVIPRADHTCLKLKNNKIQLPPENPSVTLDHDILAVYAYDKGYVDKSLSRPKVVAAIGQYVKESNKILPRSCHPGTSKQIYDWLLATEEEMFPDSWSSTRQEELAESFKTFFRKGVMCDVDTEEVLRDQDWIDFFQSLLEK</sequence>
<name>A0A9K3PB83_9STRA</name>
<feature type="region of interest" description="Disordered" evidence="1">
    <location>
        <begin position="99"/>
        <end position="119"/>
    </location>
</feature>
<comment type="caution">
    <text evidence="2">The sequence shown here is derived from an EMBL/GenBank/DDBJ whole genome shotgun (WGS) entry which is preliminary data.</text>
</comment>
<evidence type="ECO:0000313" key="4">
    <source>
        <dbReference type="Proteomes" id="UP000693970"/>
    </source>
</evidence>
<protein>
    <submittedName>
        <fullName evidence="2">Uncharacterized protein</fullName>
    </submittedName>
</protein>
<feature type="compositionally biased region" description="Polar residues" evidence="1">
    <location>
        <begin position="99"/>
        <end position="111"/>
    </location>
</feature>
<reference evidence="2" key="1">
    <citation type="journal article" date="2021" name="Sci. Rep.">
        <title>Diploid genomic architecture of Nitzschia inconspicua, an elite biomass production diatom.</title>
        <authorList>
            <person name="Oliver A."/>
            <person name="Podell S."/>
            <person name="Pinowska A."/>
            <person name="Traller J.C."/>
            <person name="Smith S.R."/>
            <person name="McClure R."/>
            <person name="Beliaev A."/>
            <person name="Bohutskyi P."/>
            <person name="Hill E.A."/>
            <person name="Rabines A."/>
            <person name="Zheng H."/>
            <person name="Allen L.Z."/>
            <person name="Kuo A."/>
            <person name="Grigoriev I.V."/>
            <person name="Allen A.E."/>
            <person name="Hazlebeck D."/>
            <person name="Allen E.E."/>
        </authorList>
    </citation>
    <scope>NUCLEOTIDE SEQUENCE</scope>
    <source>
        <strain evidence="2">Hildebrandi</strain>
    </source>
</reference>
<evidence type="ECO:0000313" key="3">
    <source>
        <dbReference type="EMBL" id="KAG7364114.1"/>
    </source>
</evidence>
<evidence type="ECO:0000256" key="1">
    <source>
        <dbReference type="SAM" id="MobiDB-lite"/>
    </source>
</evidence>